<dbReference type="EMBL" id="JADBEF010000001">
    <property type="protein sequence ID" value="MBE1559260.1"/>
    <property type="molecule type" value="Genomic_DNA"/>
</dbReference>
<dbReference type="Pfam" id="PF12823">
    <property type="entry name" value="DUF3817"/>
    <property type="match status" value="1"/>
</dbReference>
<feature type="transmembrane region" description="Helical" evidence="6">
    <location>
        <begin position="7"/>
        <end position="24"/>
    </location>
</feature>
<keyword evidence="3 6" id="KW-0812">Transmembrane</keyword>
<reference evidence="8 9" key="1">
    <citation type="submission" date="2020-10" db="EMBL/GenBank/DDBJ databases">
        <title>Sequencing the genomes of 1000 actinobacteria strains.</title>
        <authorList>
            <person name="Klenk H.-P."/>
        </authorList>
    </citation>
    <scope>NUCLEOTIDE SEQUENCE [LARGE SCALE GENOMIC DNA]</scope>
    <source>
        <strain evidence="8 9">DSM 43748</strain>
    </source>
</reference>
<name>A0ABR9KBR4_9ACTN</name>
<accession>A0ABR9KBR4</accession>
<evidence type="ECO:0000256" key="1">
    <source>
        <dbReference type="ARBA" id="ARBA00004651"/>
    </source>
</evidence>
<comment type="caution">
    <text evidence="8">The sequence shown here is derived from an EMBL/GenBank/DDBJ whole genome shotgun (WGS) entry which is preliminary data.</text>
</comment>
<evidence type="ECO:0000313" key="8">
    <source>
        <dbReference type="EMBL" id="MBE1559260.1"/>
    </source>
</evidence>
<dbReference type="Proteomes" id="UP000661607">
    <property type="component" value="Unassembled WGS sequence"/>
</dbReference>
<feature type="transmembrane region" description="Helical" evidence="6">
    <location>
        <begin position="30"/>
        <end position="52"/>
    </location>
</feature>
<protein>
    <recommendedName>
        <fullName evidence="7">DUF3817 domain-containing protein</fullName>
    </recommendedName>
</protein>
<dbReference type="InterPro" id="IPR023845">
    <property type="entry name" value="DUF3817_TM"/>
</dbReference>
<evidence type="ECO:0000256" key="4">
    <source>
        <dbReference type="ARBA" id="ARBA00022989"/>
    </source>
</evidence>
<proteinExistence type="predicted"/>
<evidence type="ECO:0000313" key="9">
    <source>
        <dbReference type="Proteomes" id="UP000661607"/>
    </source>
</evidence>
<dbReference type="RefSeq" id="WP_192774563.1">
    <property type="nucleotide sequence ID" value="NZ_BAAASY010000001.1"/>
</dbReference>
<sequence>MRTLRIAAGIEAASLVILLGNLLTTHTRAITSLVGPVHGTAYLVVIMAALLAPSASSSGIRWRAVVPGIGGLLALRQMRTHSPGGST</sequence>
<organism evidence="8 9">
    <name type="scientific">Nonomuraea africana</name>
    <dbReference type="NCBI Taxonomy" id="46171"/>
    <lineage>
        <taxon>Bacteria</taxon>
        <taxon>Bacillati</taxon>
        <taxon>Actinomycetota</taxon>
        <taxon>Actinomycetes</taxon>
        <taxon>Streptosporangiales</taxon>
        <taxon>Streptosporangiaceae</taxon>
        <taxon>Nonomuraea</taxon>
    </lineage>
</organism>
<evidence type="ECO:0000256" key="3">
    <source>
        <dbReference type="ARBA" id="ARBA00022692"/>
    </source>
</evidence>
<gene>
    <name evidence="8" type="ORF">H4W81_002039</name>
</gene>
<evidence type="ECO:0000256" key="5">
    <source>
        <dbReference type="ARBA" id="ARBA00023136"/>
    </source>
</evidence>
<keyword evidence="2" id="KW-1003">Cell membrane</keyword>
<keyword evidence="5 6" id="KW-0472">Membrane</keyword>
<evidence type="ECO:0000256" key="6">
    <source>
        <dbReference type="SAM" id="Phobius"/>
    </source>
</evidence>
<comment type="subcellular location">
    <subcellularLocation>
        <location evidence="1">Cell membrane</location>
        <topology evidence="1">Multi-pass membrane protein</topology>
    </subcellularLocation>
</comment>
<keyword evidence="9" id="KW-1185">Reference proteome</keyword>
<evidence type="ECO:0000259" key="7">
    <source>
        <dbReference type="Pfam" id="PF12823"/>
    </source>
</evidence>
<feature type="domain" description="DUF3817" evidence="7">
    <location>
        <begin position="2"/>
        <end position="53"/>
    </location>
</feature>
<evidence type="ECO:0000256" key="2">
    <source>
        <dbReference type="ARBA" id="ARBA00022475"/>
    </source>
</evidence>
<keyword evidence="4 6" id="KW-1133">Transmembrane helix</keyword>